<feature type="compositionally biased region" description="Pro residues" evidence="1">
    <location>
        <begin position="34"/>
        <end position="44"/>
    </location>
</feature>
<feature type="region of interest" description="Disordered" evidence="1">
    <location>
        <begin position="26"/>
        <end position="45"/>
    </location>
</feature>
<dbReference type="CDD" id="cd09487">
    <property type="entry name" value="SAM_superfamily"/>
    <property type="match status" value="1"/>
</dbReference>
<evidence type="ECO:0000256" key="1">
    <source>
        <dbReference type="SAM" id="MobiDB-lite"/>
    </source>
</evidence>
<feature type="domain" description="SAM" evidence="2">
    <location>
        <begin position="50"/>
        <end position="108"/>
    </location>
</feature>
<reference evidence="3 4" key="1">
    <citation type="submission" date="2024-03" db="EMBL/GenBank/DDBJ databases">
        <title>The genome assembly and annotation of the cricket Gryllus longicercus Weissman &amp; Gray.</title>
        <authorList>
            <person name="Szrajer S."/>
            <person name="Gray D."/>
            <person name="Ylla G."/>
        </authorList>
    </citation>
    <scope>NUCLEOTIDE SEQUENCE [LARGE SCALE GENOMIC DNA]</scope>
    <source>
        <strain evidence="3">DAG 2021-001</strain>
        <tissue evidence="3">Whole body minus gut</tissue>
    </source>
</reference>
<dbReference type="Proteomes" id="UP001378592">
    <property type="component" value="Unassembled WGS sequence"/>
</dbReference>
<keyword evidence="4" id="KW-1185">Reference proteome</keyword>
<protein>
    <recommendedName>
        <fullName evidence="2">SAM domain-containing protein</fullName>
    </recommendedName>
</protein>
<proteinExistence type="predicted"/>
<feature type="region of interest" description="Disordered" evidence="1">
    <location>
        <begin position="110"/>
        <end position="131"/>
    </location>
</feature>
<evidence type="ECO:0000313" key="4">
    <source>
        <dbReference type="Proteomes" id="UP001378592"/>
    </source>
</evidence>
<dbReference type="EMBL" id="JAZDUA010001053">
    <property type="protein sequence ID" value="KAK7788514.1"/>
    <property type="molecule type" value="Genomic_DNA"/>
</dbReference>
<name>A0AAN9V4I3_9ORTH</name>
<dbReference type="InterPro" id="IPR001660">
    <property type="entry name" value="SAM"/>
</dbReference>
<dbReference type="SMART" id="SM00454">
    <property type="entry name" value="SAM"/>
    <property type="match status" value="1"/>
</dbReference>
<comment type="caution">
    <text evidence="3">The sequence shown here is derived from an EMBL/GenBank/DDBJ whole genome shotgun (WGS) entry which is preliminary data.</text>
</comment>
<accession>A0AAN9V4I3</accession>
<sequence>MGKSASKLKKKRSQSIAWSFRFPSLGSLSRPRRMAPPVPPPPAAAKPHLDVRQWLAVLDLQQYAPNFERFTGVEELLCFSEEDIRSLGVRNSAHRARVVSSLVALRSKYDKGNAKRKEKPQRHSVAVDSQQAGASEWNVSSETIIFHADRSSIFLFHLHTICIHPNCIRAVKAKREDNSSECQNIERPFRC</sequence>
<dbReference type="PROSITE" id="PS50105">
    <property type="entry name" value="SAM_DOMAIN"/>
    <property type="match status" value="1"/>
</dbReference>
<organism evidence="3 4">
    <name type="scientific">Gryllus longicercus</name>
    <dbReference type="NCBI Taxonomy" id="2509291"/>
    <lineage>
        <taxon>Eukaryota</taxon>
        <taxon>Metazoa</taxon>
        <taxon>Ecdysozoa</taxon>
        <taxon>Arthropoda</taxon>
        <taxon>Hexapoda</taxon>
        <taxon>Insecta</taxon>
        <taxon>Pterygota</taxon>
        <taxon>Neoptera</taxon>
        <taxon>Polyneoptera</taxon>
        <taxon>Orthoptera</taxon>
        <taxon>Ensifera</taxon>
        <taxon>Gryllidea</taxon>
        <taxon>Grylloidea</taxon>
        <taxon>Gryllidae</taxon>
        <taxon>Gryllinae</taxon>
        <taxon>Gryllus</taxon>
    </lineage>
</organism>
<dbReference type="Pfam" id="PF00536">
    <property type="entry name" value="SAM_1"/>
    <property type="match status" value="1"/>
</dbReference>
<dbReference type="InterPro" id="IPR013761">
    <property type="entry name" value="SAM/pointed_sf"/>
</dbReference>
<evidence type="ECO:0000259" key="2">
    <source>
        <dbReference type="PROSITE" id="PS50105"/>
    </source>
</evidence>
<dbReference type="AlphaFoldDB" id="A0AAN9V4I3"/>
<gene>
    <name evidence="3" type="ORF">R5R35_014442</name>
</gene>
<dbReference type="SUPFAM" id="SSF47769">
    <property type="entry name" value="SAM/Pointed domain"/>
    <property type="match status" value="1"/>
</dbReference>
<dbReference type="Gene3D" id="1.10.150.50">
    <property type="entry name" value="Transcription Factor, Ets-1"/>
    <property type="match status" value="1"/>
</dbReference>
<evidence type="ECO:0000313" key="3">
    <source>
        <dbReference type="EMBL" id="KAK7788514.1"/>
    </source>
</evidence>